<evidence type="ECO:0000256" key="2">
    <source>
        <dbReference type="ARBA" id="ARBA00022448"/>
    </source>
</evidence>
<dbReference type="CDD" id="cd06261">
    <property type="entry name" value="TM_PBP2"/>
    <property type="match status" value="1"/>
</dbReference>
<dbReference type="InterPro" id="IPR000515">
    <property type="entry name" value="MetI-like"/>
</dbReference>
<feature type="transmembrane region" description="Helical" evidence="7">
    <location>
        <begin position="508"/>
        <end position="531"/>
    </location>
</feature>
<feature type="domain" description="ABC transmembrane type-1" evidence="8">
    <location>
        <begin position="375"/>
        <end position="570"/>
    </location>
</feature>
<feature type="transmembrane region" description="Helical" evidence="7">
    <location>
        <begin position="449"/>
        <end position="469"/>
    </location>
</feature>
<dbReference type="SUPFAM" id="SSF161098">
    <property type="entry name" value="MetI-like"/>
    <property type="match status" value="2"/>
</dbReference>
<feature type="transmembrane region" description="Helical" evidence="7">
    <location>
        <begin position="259"/>
        <end position="282"/>
    </location>
</feature>
<dbReference type="RefSeq" id="WP_188581050.1">
    <property type="nucleotide sequence ID" value="NZ_BMDZ01000058.1"/>
</dbReference>
<dbReference type="PANTHER" id="PTHR30183">
    <property type="entry name" value="MOLYBDENUM TRANSPORT SYSTEM PERMEASE PROTEIN MODB"/>
    <property type="match status" value="1"/>
</dbReference>
<keyword evidence="3" id="KW-1003">Cell membrane</keyword>
<dbReference type="InterPro" id="IPR035906">
    <property type="entry name" value="MetI-like_sf"/>
</dbReference>
<evidence type="ECO:0000256" key="1">
    <source>
        <dbReference type="ARBA" id="ARBA00004651"/>
    </source>
</evidence>
<protein>
    <submittedName>
        <fullName evidence="9">ABC transporter permease</fullName>
    </submittedName>
</protein>
<evidence type="ECO:0000256" key="4">
    <source>
        <dbReference type="ARBA" id="ARBA00022692"/>
    </source>
</evidence>
<feature type="transmembrane region" description="Helical" evidence="7">
    <location>
        <begin position="109"/>
        <end position="135"/>
    </location>
</feature>
<proteinExistence type="predicted"/>
<keyword evidence="5 7" id="KW-1133">Transmembrane helix</keyword>
<evidence type="ECO:0000256" key="5">
    <source>
        <dbReference type="ARBA" id="ARBA00022989"/>
    </source>
</evidence>
<feature type="transmembrane region" description="Helical" evidence="7">
    <location>
        <begin position="29"/>
        <end position="51"/>
    </location>
</feature>
<dbReference type="PANTHER" id="PTHR30183:SF6">
    <property type="entry name" value="INNER MEMBRANE ABC TRANSPORTER PERMEASE PROTEIN YNJC"/>
    <property type="match status" value="1"/>
</dbReference>
<feature type="transmembrane region" description="Helical" evidence="7">
    <location>
        <begin position="218"/>
        <end position="239"/>
    </location>
</feature>
<feature type="transmembrane region" description="Helical" evidence="7">
    <location>
        <begin position="369"/>
        <end position="397"/>
    </location>
</feature>
<dbReference type="EMBL" id="BMDZ01000058">
    <property type="protein sequence ID" value="GGB54454.1"/>
    <property type="molecule type" value="Genomic_DNA"/>
</dbReference>
<feature type="transmembrane region" description="Helical" evidence="7">
    <location>
        <begin position="551"/>
        <end position="573"/>
    </location>
</feature>
<dbReference type="Proteomes" id="UP000603352">
    <property type="component" value="Unassembled WGS sequence"/>
</dbReference>
<accession>A0ABQ1IWY5</accession>
<gene>
    <name evidence="9" type="ORF">GCM10011505_39250</name>
</gene>
<evidence type="ECO:0000256" key="6">
    <source>
        <dbReference type="ARBA" id="ARBA00023136"/>
    </source>
</evidence>
<keyword evidence="10" id="KW-1185">Reference proteome</keyword>
<keyword evidence="4 7" id="KW-0812">Transmembrane</keyword>
<feature type="transmembrane region" description="Helical" evidence="7">
    <location>
        <begin position="418"/>
        <end position="437"/>
    </location>
</feature>
<evidence type="ECO:0000259" key="8">
    <source>
        <dbReference type="PROSITE" id="PS50928"/>
    </source>
</evidence>
<comment type="subcellular location">
    <subcellularLocation>
        <location evidence="1">Cell membrane</location>
        <topology evidence="1">Multi-pass membrane protein</topology>
    </subcellularLocation>
</comment>
<evidence type="ECO:0000256" key="7">
    <source>
        <dbReference type="SAM" id="Phobius"/>
    </source>
</evidence>
<keyword evidence="2" id="KW-0813">Transport</keyword>
<evidence type="ECO:0000313" key="10">
    <source>
        <dbReference type="Proteomes" id="UP000603352"/>
    </source>
</evidence>
<keyword evidence="6 7" id="KW-0472">Membrane</keyword>
<feature type="domain" description="ABC transmembrane type-1" evidence="8">
    <location>
        <begin position="69"/>
        <end position="276"/>
    </location>
</feature>
<evidence type="ECO:0000313" key="9">
    <source>
        <dbReference type="EMBL" id="GGB54454.1"/>
    </source>
</evidence>
<feature type="transmembrane region" description="Helical" evidence="7">
    <location>
        <begin position="71"/>
        <end position="97"/>
    </location>
</feature>
<evidence type="ECO:0000256" key="3">
    <source>
        <dbReference type="ARBA" id="ARBA00022475"/>
    </source>
</evidence>
<feature type="transmembrane region" description="Helical" evidence="7">
    <location>
        <begin position="318"/>
        <end position="349"/>
    </location>
</feature>
<dbReference type="PROSITE" id="PS50928">
    <property type="entry name" value="ABC_TM1"/>
    <property type="match status" value="2"/>
</dbReference>
<sequence>MQIPNPAGPAAFRPAAVIRPSWPLMAAPGAVILLLAVPLLGGLAATGLAAADGAAWQVLATEPGMLHAALISLWTALAATLLSVLLAGGMAAGLAALPGFGRMAERAALVMVAAPHAAVAVGLALLIAPTGLIFRAVSGGGDALPPDLAVPGDRFGLSLIVGLVIKETPFLLALLLAAQARLGAGAVLARARCLGWRPASAWWRIVAPQIWPVLRWPVVAVLVYGIGTVDMAVVLGPSLPPSFAVRSLSLLFDADPARAAAGHAAALAQLALAAVAVGIWWLGERLARFWLAGGRGDHPARIDPPLVRRPRQPVAPALSGLSGLVGGLALLLAAASLATLVIWALAASWRFPDLLPMRWAPGRLADTVALLGCVIARTVWLGLLPVAIALPLAVLVLEREALGADGGTGAGRSLSQAAEALVYLPLLLPPAAFLAGIRALALRLGLDGTVVAVVWCHLLYVFPYLFLALRESYRRTDPRPRLLARSLGRGPGGAWVAVMLPLTARPMAIAAAIGFAVGVAQYLPALMIGGGRLPVLATEAVAAASGIDRRAASTAALLMTALPAIGFLLASLIRAPARAVRQ</sequence>
<dbReference type="Gene3D" id="1.10.3720.10">
    <property type="entry name" value="MetI-like"/>
    <property type="match status" value="2"/>
</dbReference>
<feature type="transmembrane region" description="Helical" evidence="7">
    <location>
        <begin position="155"/>
        <end position="178"/>
    </location>
</feature>
<name>A0ABQ1IWY5_9PROT</name>
<comment type="caution">
    <text evidence="9">The sequence shown here is derived from an EMBL/GenBank/DDBJ whole genome shotgun (WGS) entry which is preliminary data.</text>
</comment>
<organism evidence="9 10">
    <name type="scientific">Tistrella bauzanensis</name>
    <dbReference type="NCBI Taxonomy" id="657419"/>
    <lineage>
        <taxon>Bacteria</taxon>
        <taxon>Pseudomonadati</taxon>
        <taxon>Pseudomonadota</taxon>
        <taxon>Alphaproteobacteria</taxon>
        <taxon>Geminicoccales</taxon>
        <taxon>Geminicoccaceae</taxon>
        <taxon>Tistrella</taxon>
    </lineage>
</organism>
<reference evidence="10" key="1">
    <citation type="journal article" date="2019" name="Int. J. Syst. Evol. Microbiol.">
        <title>The Global Catalogue of Microorganisms (GCM) 10K type strain sequencing project: providing services to taxonomists for standard genome sequencing and annotation.</title>
        <authorList>
            <consortium name="The Broad Institute Genomics Platform"/>
            <consortium name="The Broad Institute Genome Sequencing Center for Infectious Disease"/>
            <person name="Wu L."/>
            <person name="Ma J."/>
        </authorList>
    </citation>
    <scope>NUCLEOTIDE SEQUENCE [LARGE SCALE GENOMIC DNA]</scope>
    <source>
        <strain evidence="10">CGMCC 1.10188</strain>
    </source>
</reference>